<dbReference type="GO" id="GO:0070069">
    <property type="term" value="C:cytochrome complex"/>
    <property type="evidence" value="ECO:0007669"/>
    <property type="project" value="TreeGrafter"/>
</dbReference>
<dbReference type="InterPro" id="IPR003317">
    <property type="entry name" value="Cyt-d_oxidase_su2"/>
</dbReference>
<feature type="transmembrane region" description="Helical" evidence="7">
    <location>
        <begin position="159"/>
        <end position="181"/>
    </location>
</feature>
<evidence type="ECO:0000256" key="6">
    <source>
        <dbReference type="ARBA" id="ARBA00023136"/>
    </source>
</evidence>
<sequence>MIHSVDLTVIWAFVIAFAVFAYIVMDGFDLGIGILFPALRPGPERDTAMNSVAPVWDGNETWLVLGGGGLFAAFPLAYAVILPALYAPIIAMLLGLIFRGVAFEFRWRDPGHRAAWDIAFTGGSVVAALAQGIALGALLQGIAVEGRAYAGGWWDWLTPFSLLVGASLVVAYALLGATWLVMRTEGLLQIQARRLAQRLTIATVAAIALVSAATLFLQGRYFERWLAMPNVLVSAQVPLLVALAAVALWRTLRGGGERAPFLIALGLFALSFLGLGISIFPDVVPGRITIWQAAAPEASQVFLLVGASVLVPIILIYTAYSYWVFRGKVDAHGYH</sequence>
<evidence type="ECO:0000256" key="7">
    <source>
        <dbReference type="SAM" id="Phobius"/>
    </source>
</evidence>
<dbReference type="GO" id="GO:0005886">
    <property type="term" value="C:plasma membrane"/>
    <property type="evidence" value="ECO:0007669"/>
    <property type="project" value="UniProtKB-SubCell"/>
</dbReference>
<keyword evidence="9" id="KW-1185">Reference proteome</keyword>
<dbReference type="PANTHER" id="PTHR43141">
    <property type="entry name" value="CYTOCHROME BD2 SUBUNIT II"/>
    <property type="match status" value="1"/>
</dbReference>
<feature type="transmembrane region" description="Helical" evidence="7">
    <location>
        <begin position="301"/>
        <end position="325"/>
    </location>
</feature>
<dbReference type="GO" id="GO:0019646">
    <property type="term" value="P:aerobic electron transport chain"/>
    <property type="evidence" value="ECO:0007669"/>
    <property type="project" value="TreeGrafter"/>
</dbReference>
<evidence type="ECO:0000256" key="5">
    <source>
        <dbReference type="ARBA" id="ARBA00022989"/>
    </source>
</evidence>
<dbReference type="RefSeq" id="WP_092037638.1">
    <property type="nucleotide sequence ID" value="NZ_FOTK01000003.1"/>
</dbReference>
<evidence type="ECO:0000313" key="9">
    <source>
        <dbReference type="Proteomes" id="UP000199048"/>
    </source>
</evidence>
<keyword evidence="5 7" id="KW-1133">Transmembrane helix</keyword>
<feature type="transmembrane region" description="Helical" evidence="7">
    <location>
        <begin position="261"/>
        <end position="281"/>
    </location>
</feature>
<keyword evidence="4 7" id="KW-0812">Transmembrane</keyword>
<feature type="transmembrane region" description="Helical" evidence="7">
    <location>
        <begin position="7"/>
        <end position="25"/>
    </location>
</feature>
<dbReference type="GO" id="GO:0009055">
    <property type="term" value="F:electron transfer activity"/>
    <property type="evidence" value="ECO:0007669"/>
    <property type="project" value="TreeGrafter"/>
</dbReference>
<organism evidence="8 9">
    <name type="scientific">Methylobacterium pseudosasicola</name>
    <dbReference type="NCBI Taxonomy" id="582667"/>
    <lineage>
        <taxon>Bacteria</taxon>
        <taxon>Pseudomonadati</taxon>
        <taxon>Pseudomonadota</taxon>
        <taxon>Alphaproteobacteria</taxon>
        <taxon>Hyphomicrobiales</taxon>
        <taxon>Methylobacteriaceae</taxon>
        <taxon>Methylobacterium</taxon>
    </lineage>
</organism>
<evidence type="ECO:0000256" key="1">
    <source>
        <dbReference type="ARBA" id="ARBA00004651"/>
    </source>
</evidence>
<dbReference type="Pfam" id="PF02322">
    <property type="entry name" value="Cyt_bd_oxida_II"/>
    <property type="match status" value="1"/>
</dbReference>
<comment type="similarity">
    <text evidence="2">Belongs to the cytochrome ubiquinol oxidase subunit 2 family.</text>
</comment>
<dbReference type="AlphaFoldDB" id="A0A1I4GSJ2"/>
<proteinExistence type="inferred from homology"/>
<dbReference type="NCBIfam" id="TIGR00203">
    <property type="entry name" value="cydB"/>
    <property type="match status" value="1"/>
</dbReference>
<feature type="transmembrane region" description="Helical" evidence="7">
    <location>
        <begin position="231"/>
        <end position="249"/>
    </location>
</feature>
<keyword evidence="3" id="KW-1003">Cell membrane</keyword>
<dbReference type="STRING" id="582667.SAMN05192568_1003164"/>
<feature type="transmembrane region" description="Helical" evidence="7">
    <location>
        <begin position="76"/>
        <end position="98"/>
    </location>
</feature>
<dbReference type="PANTHER" id="PTHR43141:SF4">
    <property type="entry name" value="CYTOCHROME BD2 SUBUNIT II"/>
    <property type="match status" value="1"/>
</dbReference>
<protein>
    <submittedName>
        <fullName evidence="8">Cytochrome bd-I ubiquinol oxidase subunit 2 apoprotein</fullName>
    </submittedName>
</protein>
<evidence type="ECO:0000256" key="2">
    <source>
        <dbReference type="ARBA" id="ARBA00007543"/>
    </source>
</evidence>
<dbReference type="PIRSF" id="PIRSF000267">
    <property type="entry name" value="Cyt_oxidse_sub2"/>
    <property type="match status" value="1"/>
</dbReference>
<dbReference type="Proteomes" id="UP000199048">
    <property type="component" value="Unassembled WGS sequence"/>
</dbReference>
<accession>A0A1I4GSJ2</accession>
<comment type="subcellular location">
    <subcellularLocation>
        <location evidence="1">Cell membrane</location>
        <topology evidence="1">Multi-pass membrane protein</topology>
    </subcellularLocation>
</comment>
<dbReference type="GO" id="GO:0016682">
    <property type="term" value="F:oxidoreductase activity, acting on diphenols and related substances as donors, oxygen as acceptor"/>
    <property type="evidence" value="ECO:0007669"/>
    <property type="project" value="TreeGrafter"/>
</dbReference>
<feature type="transmembrane region" description="Helical" evidence="7">
    <location>
        <begin position="201"/>
        <end position="219"/>
    </location>
</feature>
<gene>
    <name evidence="8" type="ORF">SAMN05192568_1003164</name>
</gene>
<name>A0A1I4GSJ2_9HYPH</name>
<feature type="transmembrane region" description="Helical" evidence="7">
    <location>
        <begin position="118"/>
        <end position="139"/>
    </location>
</feature>
<evidence type="ECO:0000256" key="3">
    <source>
        <dbReference type="ARBA" id="ARBA00022475"/>
    </source>
</evidence>
<dbReference type="OrthoDB" id="9776710at2"/>
<evidence type="ECO:0000313" key="8">
    <source>
        <dbReference type="EMBL" id="SFL32131.1"/>
    </source>
</evidence>
<reference evidence="9" key="1">
    <citation type="submission" date="2016-10" db="EMBL/GenBank/DDBJ databases">
        <authorList>
            <person name="Varghese N."/>
            <person name="Submissions S."/>
        </authorList>
    </citation>
    <scope>NUCLEOTIDE SEQUENCE [LARGE SCALE GENOMIC DNA]</scope>
    <source>
        <strain evidence="9">BL36</strain>
    </source>
</reference>
<evidence type="ECO:0000256" key="4">
    <source>
        <dbReference type="ARBA" id="ARBA00022692"/>
    </source>
</evidence>
<dbReference type="EMBL" id="FOTK01000003">
    <property type="protein sequence ID" value="SFL32131.1"/>
    <property type="molecule type" value="Genomic_DNA"/>
</dbReference>
<keyword evidence="6 7" id="KW-0472">Membrane</keyword>